<gene>
    <name evidence="1" type="ORF">HMF3257_31685</name>
</gene>
<keyword evidence="2" id="KW-1185">Reference proteome</keyword>
<protein>
    <submittedName>
        <fullName evidence="1">Uncharacterized protein</fullName>
    </submittedName>
</protein>
<sequence length="154" mass="17774">MNQEVYSVDVFNNQTTYYFESVGPRGIIAKVIQFAPINRNDLLEFGMAEVYNLGFGDLDTDSIKIDDLADSRNGDKDKVLTTVARVTLRFLDAYPEATVYATGSTPSRTRQYQMGLSRFYDEIIDAYALYGLTNGRWHLFERNRNYQAFVIHRR</sequence>
<dbReference type="Proteomes" id="UP000249016">
    <property type="component" value="Unassembled WGS sequence"/>
</dbReference>
<dbReference type="Pfam" id="PF22028">
    <property type="entry name" value="DUF6934"/>
    <property type="match status" value="1"/>
</dbReference>
<comment type="caution">
    <text evidence="1">The sequence shown here is derived from an EMBL/GenBank/DDBJ whole genome shotgun (WGS) entry which is preliminary data.</text>
</comment>
<dbReference type="InterPro" id="IPR053865">
    <property type="entry name" value="DUF6934"/>
</dbReference>
<dbReference type="AlphaFoldDB" id="A0A327NQD9"/>
<dbReference type="EMBL" id="QLII01000001">
    <property type="protein sequence ID" value="RAI77580.1"/>
    <property type="molecule type" value="Genomic_DNA"/>
</dbReference>
<organism evidence="1 2">
    <name type="scientific">Spirosoma telluris</name>
    <dbReference type="NCBI Taxonomy" id="2183553"/>
    <lineage>
        <taxon>Bacteria</taxon>
        <taxon>Pseudomonadati</taxon>
        <taxon>Bacteroidota</taxon>
        <taxon>Cytophagia</taxon>
        <taxon>Cytophagales</taxon>
        <taxon>Cytophagaceae</taxon>
        <taxon>Spirosoma</taxon>
    </lineage>
</organism>
<reference evidence="1 2" key="1">
    <citation type="submission" date="2018-06" db="EMBL/GenBank/DDBJ databases">
        <title>Spirosoma sp. HMF3257 Genome sequencing and assembly.</title>
        <authorList>
            <person name="Kang H."/>
            <person name="Cha I."/>
            <person name="Kim H."/>
            <person name="Kang J."/>
            <person name="Joh K."/>
        </authorList>
    </citation>
    <scope>NUCLEOTIDE SEQUENCE [LARGE SCALE GENOMIC DNA]</scope>
    <source>
        <strain evidence="1 2">HMF3257</strain>
    </source>
</reference>
<name>A0A327NQD9_9BACT</name>
<dbReference type="OrthoDB" id="1343312at2"/>
<dbReference type="RefSeq" id="WP_111348383.1">
    <property type="nucleotide sequence ID" value="NZ_QLII01000001.1"/>
</dbReference>
<accession>A0A327NQD9</accession>
<evidence type="ECO:0000313" key="2">
    <source>
        <dbReference type="Proteomes" id="UP000249016"/>
    </source>
</evidence>
<evidence type="ECO:0000313" key="1">
    <source>
        <dbReference type="EMBL" id="RAI77580.1"/>
    </source>
</evidence>
<proteinExistence type="predicted"/>